<name>A0A1A7BES8_9SPHN</name>
<organism evidence="2 3">
    <name type="scientific">Erythrobacter dokdonensis DSW-74</name>
    <dbReference type="NCBI Taxonomy" id="1300349"/>
    <lineage>
        <taxon>Bacteria</taxon>
        <taxon>Pseudomonadati</taxon>
        <taxon>Pseudomonadota</taxon>
        <taxon>Alphaproteobacteria</taxon>
        <taxon>Sphingomonadales</taxon>
        <taxon>Erythrobacteraceae</taxon>
        <taxon>Erythrobacter/Porphyrobacter group</taxon>
        <taxon>Erythrobacter</taxon>
    </lineage>
</organism>
<dbReference type="EMBL" id="LZYB01000003">
    <property type="protein sequence ID" value="OBV10989.1"/>
    <property type="molecule type" value="Genomic_DNA"/>
</dbReference>
<feature type="region of interest" description="Disordered" evidence="1">
    <location>
        <begin position="1"/>
        <end position="49"/>
    </location>
</feature>
<dbReference type="Proteomes" id="UP000092484">
    <property type="component" value="Unassembled WGS sequence"/>
</dbReference>
<protein>
    <submittedName>
        <fullName evidence="2">Uncharacterized protein</fullName>
    </submittedName>
</protein>
<feature type="compositionally biased region" description="Basic and acidic residues" evidence="1">
    <location>
        <begin position="1"/>
        <end position="22"/>
    </location>
</feature>
<sequence length="49" mass="5762">MSDKDTDHDSAAEGRRKGDRRQGQQPYDGPDRRKNERRSGDDRRAKPRH</sequence>
<keyword evidence="3" id="KW-1185">Reference proteome</keyword>
<proteinExistence type="predicted"/>
<reference evidence="2 3" key="1">
    <citation type="submission" date="2016-06" db="EMBL/GenBank/DDBJ databases">
        <title>Genome sequence of Porphyrobacter dokdonensis DSW-74.</title>
        <authorList>
            <person name="Kim J.F."/>
            <person name="Song J.Y."/>
        </authorList>
    </citation>
    <scope>NUCLEOTIDE SEQUENCE [LARGE SCALE GENOMIC DNA]</scope>
    <source>
        <strain evidence="2 3">DSW-74</strain>
    </source>
</reference>
<accession>A0A1A7BES8</accession>
<dbReference type="RefSeq" id="WP_158093629.1">
    <property type="nucleotide sequence ID" value="NZ_LZYB01000003.1"/>
</dbReference>
<gene>
    <name evidence="2" type="ORF">I603_1397</name>
</gene>
<evidence type="ECO:0000256" key="1">
    <source>
        <dbReference type="SAM" id="MobiDB-lite"/>
    </source>
</evidence>
<feature type="compositionally biased region" description="Basic and acidic residues" evidence="1">
    <location>
        <begin position="29"/>
        <end position="49"/>
    </location>
</feature>
<dbReference type="AlphaFoldDB" id="A0A1A7BES8"/>
<evidence type="ECO:0000313" key="3">
    <source>
        <dbReference type="Proteomes" id="UP000092484"/>
    </source>
</evidence>
<evidence type="ECO:0000313" key="2">
    <source>
        <dbReference type="EMBL" id="OBV10989.1"/>
    </source>
</evidence>
<comment type="caution">
    <text evidence="2">The sequence shown here is derived from an EMBL/GenBank/DDBJ whole genome shotgun (WGS) entry which is preliminary data.</text>
</comment>